<dbReference type="AlphaFoldDB" id="A0A1T4SQ17"/>
<feature type="region of interest" description="Disordered" evidence="5">
    <location>
        <begin position="281"/>
        <end position="371"/>
    </location>
</feature>
<evidence type="ECO:0000313" key="8">
    <source>
        <dbReference type="Proteomes" id="UP000190637"/>
    </source>
</evidence>
<accession>A0A1T4SQ17</accession>
<sequence length="371" mass="38585">MLRDNARSRLFLGLLVVVSVVLLVLDSRDEEDPVTDGARAAGRAVFLPVSAAVSSVTGPVSDAYAALVTAPGARERIEELEARNTELVHALRSRDVDASRAAELDRLFGLAGLGGYEVVPAQAVTRMTTQGYADNIVLDVGSRDGVRENMTVINGEGLVGRVTGVGERTSTVLLVTDGSSAVGARMEETKEIGVIRGGSRSLVHGAPLRFELLDGSATVEKGQRIVTLGSHDGTPFVPGVPIGTIHSVRDTPGALTRTADVTPAVDISRIDIVGVVVGQPETEPREPLAPSTPQEELAGQATVPPPTRREEGVPLPGETIPGRPGADGGGGHEDSTIETIEPAPPQGVLEEARPVPGESGRPDDTAEGEQT</sequence>
<keyword evidence="3" id="KW-0133">Cell shape</keyword>
<dbReference type="InterPro" id="IPR042177">
    <property type="entry name" value="Cell/Rod_1"/>
</dbReference>
<name>A0A1T4SQ17_9ACTN</name>
<evidence type="ECO:0000313" key="7">
    <source>
        <dbReference type="EMBL" id="SKA29971.1"/>
    </source>
</evidence>
<dbReference type="GO" id="GO:0008360">
    <property type="term" value="P:regulation of cell shape"/>
    <property type="evidence" value="ECO:0007669"/>
    <property type="project" value="UniProtKB-KW"/>
</dbReference>
<dbReference type="EMBL" id="FUWS01000010">
    <property type="protein sequence ID" value="SKA29971.1"/>
    <property type="molecule type" value="Genomic_DNA"/>
</dbReference>
<comment type="similarity">
    <text evidence="1">Belongs to the MreC family.</text>
</comment>
<organism evidence="7 8">
    <name type="scientific">Marinactinospora thermotolerans DSM 45154</name>
    <dbReference type="NCBI Taxonomy" id="1122192"/>
    <lineage>
        <taxon>Bacteria</taxon>
        <taxon>Bacillati</taxon>
        <taxon>Actinomycetota</taxon>
        <taxon>Actinomycetes</taxon>
        <taxon>Streptosporangiales</taxon>
        <taxon>Nocardiopsidaceae</taxon>
        <taxon>Marinactinospora</taxon>
    </lineage>
</organism>
<dbReference type="PANTHER" id="PTHR34138:SF1">
    <property type="entry name" value="CELL SHAPE-DETERMINING PROTEIN MREC"/>
    <property type="match status" value="1"/>
</dbReference>
<evidence type="ECO:0000259" key="6">
    <source>
        <dbReference type="Pfam" id="PF04085"/>
    </source>
</evidence>
<gene>
    <name evidence="7" type="ORF">SAMN02745673_03796</name>
</gene>
<feature type="domain" description="Rod shape-determining protein MreC beta-barrel core" evidence="6">
    <location>
        <begin position="127"/>
        <end position="276"/>
    </location>
</feature>
<dbReference type="Proteomes" id="UP000190637">
    <property type="component" value="Unassembled WGS sequence"/>
</dbReference>
<evidence type="ECO:0000256" key="3">
    <source>
        <dbReference type="ARBA" id="ARBA00022960"/>
    </source>
</evidence>
<dbReference type="InterPro" id="IPR042175">
    <property type="entry name" value="Cell/Rod_MreC_2"/>
</dbReference>
<evidence type="ECO:0000256" key="2">
    <source>
        <dbReference type="ARBA" id="ARBA00013855"/>
    </source>
</evidence>
<dbReference type="PANTHER" id="PTHR34138">
    <property type="entry name" value="CELL SHAPE-DETERMINING PROTEIN MREC"/>
    <property type="match status" value="1"/>
</dbReference>
<reference evidence="7 8" key="1">
    <citation type="submission" date="2017-02" db="EMBL/GenBank/DDBJ databases">
        <authorList>
            <person name="Peterson S.W."/>
        </authorList>
    </citation>
    <scope>NUCLEOTIDE SEQUENCE [LARGE SCALE GENOMIC DNA]</scope>
    <source>
        <strain evidence="7 8">DSM 45154</strain>
    </source>
</reference>
<proteinExistence type="inferred from homology"/>
<dbReference type="InterPro" id="IPR007221">
    <property type="entry name" value="MreC"/>
</dbReference>
<dbReference type="GO" id="GO:0005886">
    <property type="term" value="C:plasma membrane"/>
    <property type="evidence" value="ECO:0007669"/>
    <property type="project" value="TreeGrafter"/>
</dbReference>
<evidence type="ECO:0000256" key="4">
    <source>
        <dbReference type="ARBA" id="ARBA00032089"/>
    </source>
</evidence>
<dbReference type="Gene3D" id="2.40.10.350">
    <property type="entry name" value="Rod shape-determining protein MreC, domain 2"/>
    <property type="match status" value="1"/>
</dbReference>
<keyword evidence="8" id="KW-1185">Reference proteome</keyword>
<dbReference type="Gene3D" id="2.40.10.340">
    <property type="entry name" value="Rod shape-determining protein MreC, domain 1"/>
    <property type="match status" value="1"/>
</dbReference>
<protein>
    <recommendedName>
        <fullName evidence="2">Cell shape-determining protein MreC</fullName>
    </recommendedName>
    <alternativeName>
        <fullName evidence="4">Cell shape protein MreC</fullName>
    </alternativeName>
</protein>
<dbReference type="Pfam" id="PF04085">
    <property type="entry name" value="MreC"/>
    <property type="match status" value="1"/>
</dbReference>
<dbReference type="OrthoDB" id="5196068at2"/>
<dbReference type="RefSeq" id="WP_078763030.1">
    <property type="nucleotide sequence ID" value="NZ_FUWS01000010.1"/>
</dbReference>
<dbReference type="STRING" id="1122192.SAMN02745673_03796"/>
<dbReference type="InterPro" id="IPR055342">
    <property type="entry name" value="MreC_beta-barrel_core"/>
</dbReference>
<evidence type="ECO:0000256" key="1">
    <source>
        <dbReference type="ARBA" id="ARBA00009369"/>
    </source>
</evidence>
<evidence type="ECO:0000256" key="5">
    <source>
        <dbReference type="SAM" id="MobiDB-lite"/>
    </source>
</evidence>